<dbReference type="AlphaFoldDB" id="A0A840PJB9"/>
<keyword evidence="3" id="KW-1185">Reference proteome</keyword>
<name>A0A840PJB9_9ACTN</name>
<evidence type="ECO:0000313" key="3">
    <source>
        <dbReference type="Proteomes" id="UP000578449"/>
    </source>
</evidence>
<feature type="domain" description="Pyridoxamine 5'-phosphate oxidase N-terminal" evidence="1">
    <location>
        <begin position="37"/>
        <end position="158"/>
    </location>
</feature>
<dbReference type="SUPFAM" id="SSF50475">
    <property type="entry name" value="FMN-binding split barrel"/>
    <property type="match status" value="1"/>
</dbReference>
<accession>A0A840PJB9</accession>
<dbReference type="EMBL" id="JACHGN010000027">
    <property type="protein sequence ID" value="MBB5139059.1"/>
    <property type="molecule type" value="Genomic_DNA"/>
</dbReference>
<sequence>MRDEITAGMRVLGTEAELREFVKPPHESIANKGTDHIDEQSRRFIEASPFFLLATADEEGNVDVSPRGDPAGSVLVLDDKRLAIADRRGNRRLDSMRNILSRPRVGTLFIIPGVNETLRVNGRASIVTGAPFLERMTVQGKTPDLAIVVEVEELFLHCAKAFLRSSLWDHTTWPDRRNVPSAGSLVRSQQGDDRIDEAEVNAALDRDARENQY</sequence>
<dbReference type="Gene3D" id="2.30.110.10">
    <property type="entry name" value="Electron Transport, Fmn-binding Protein, Chain A"/>
    <property type="match status" value="1"/>
</dbReference>
<dbReference type="InterPro" id="IPR011576">
    <property type="entry name" value="Pyridox_Oxase_N"/>
</dbReference>
<dbReference type="NCBIfam" id="TIGR04025">
    <property type="entry name" value="PPOX_FMN_DR2398"/>
    <property type="match status" value="1"/>
</dbReference>
<comment type="caution">
    <text evidence="2">The sequence shown here is derived from an EMBL/GenBank/DDBJ whole genome shotgun (WGS) entry which is preliminary data.</text>
</comment>
<dbReference type="PANTHER" id="PTHR42815">
    <property type="entry name" value="FAD-BINDING, PUTATIVE (AFU_ORTHOLOGUE AFUA_6G07600)-RELATED"/>
    <property type="match status" value="1"/>
</dbReference>
<evidence type="ECO:0000313" key="2">
    <source>
        <dbReference type="EMBL" id="MBB5139059.1"/>
    </source>
</evidence>
<dbReference type="InterPro" id="IPR012349">
    <property type="entry name" value="Split_barrel_FMN-bd"/>
</dbReference>
<organism evidence="2 3">
    <name type="scientific">Thermocatellispora tengchongensis</name>
    <dbReference type="NCBI Taxonomy" id="1073253"/>
    <lineage>
        <taxon>Bacteria</taxon>
        <taxon>Bacillati</taxon>
        <taxon>Actinomycetota</taxon>
        <taxon>Actinomycetes</taxon>
        <taxon>Streptosporangiales</taxon>
        <taxon>Streptosporangiaceae</taxon>
        <taxon>Thermocatellispora</taxon>
    </lineage>
</organism>
<dbReference type="PANTHER" id="PTHR42815:SF2">
    <property type="entry name" value="FAD-BINDING, PUTATIVE (AFU_ORTHOLOGUE AFUA_6G07600)-RELATED"/>
    <property type="match status" value="1"/>
</dbReference>
<gene>
    <name evidence="2" type="ORF">HNP84_008822</name>
</gene>
<reference evidence="2 3" key="1">
    <citation type="submission" date="2020-08" db="EMBL/GenBank/DDBJ databases">
        <title>Genomic Encyclopedia of Type Strains, Phase IV (KMG-IV): sequencing the most valuable type-strain genomes for metagenomic binning, comparative biology and taxonomic classification.</title>
        <authorList>
            <person name="Goeker M."/>
        </authorList>
    </citation>
    <scope>NUCLEOTIDE SEQUENCE [LARGE SCALE GENOMIC DNA]</scope>
    <source>
        <strain evidence="2 3">DSM 45615</strain>
    </source>
</reference>
<proteinExistence type="predicted"/>
<dbReference type="InterPro" id="IPR024029">
    <property type="entry name" value="Pyridox_Oxase_FMN-dep"/>
</dbReference>
<dbReference type="Pfam" id="PF01243">
    <property type="entry name" value="PNPOx_N"/>
    <property type="match status" value="1"/>
</dbReference>
<dbReference type="RefSeq" id="WP_221337487.1">
    <property type="nucleotide sequence ID" value="NZ_BAABIX010000016.1"/>
</dbReference>
<evidence type="ECO:0000259" key="1">
    <source>
        <dbReference type="Pfam" id="PF01243"/>
    </source>
</evidence>
<protein>
    <recommendedName>
        <fullName evidence="1">Pyridoxamine 5'-phosphate oxidase N-terminal domain-containing protein</fullName>
    </recommendedName>
</protein>
<dbReference type="Proteomes" id="UP000578449">
    <property type="component" value="Unassembled WGS sequence"/>
</dbReference>